<evidence type="ECO:0000313" key="2">
    <source>
        <dbReference type="Proteomes" id="UP000000442"/>
    </source>
</evidence>
<reference evidence="1 2" key="1">
    <citation type="journal article" date="2009" name="Environ. Microbiol.">
        <title>Genome sequence of Desulfobacterium autotrophicum HRM2, a marine sulfate reducer oxidizing organic carbon completely to carbon dioxide.</title>
        <authorList>
            <person name="Strittmatter A.W."/>
            <person name="Liesegang H."/>
            <person name="Rabus R."/>
            <person name="Decker I."/>
            <person name="Amann J."/>
            <person name="Andres S."/>
            <person name="Henne A."/>
            <person name="Fricke W.F."/>
            <person name="Martinez-Arias R."/>
            <person name="Bartels D."/>
            <person name="Goesmann A."/>
            <person name="Krause L."/>
            <person name="Puehler A."/>
            <person name="Klenk H.P."/>
            <person name="Richter M."/>
            <person name="Schuler M."/>
            <person name="Gloeckner F.O."/>
            <person name="Meyerdierks A."/>
            <person name="Gottschalk G."/>
            <person name="Amann R."/>
        </authorList>
    </citation>
    <scope>NUCLEOTIDE SEQUENCE [LARGE SCALE GENOMIC DNA]</scope>
    <source>
        <strain evidence="2">ATCC 43914 / DSM 3382 / HRM2</strain>
    </source>
</reference>
<keyword evidence="2" id="KW-1185">Reference proteome</keyword>
<dbReference type="Proteomes" id="UP000000442">
    <property type="component" value="Chromosome"/>
</dbReference>
<dbReference type="RefSeq" id="WP_015903955.1">
    <property type="nucleotide sequence ID" value="NC_012108.1"/>
</dbReference>
<evidence type="ECO:0000313" key="1">
    <source>
        <dbReference type="EMBL" id="ACN15184.1"/>
    </source>
</evidence>
<name>C0QDC0_DESAH</name>
<sequence length="106" mass="11901">MIIKLKNTETGKVTTCKLSTRNLIYTETEYRFEVFQTLRIMAGSKIKYEGSTVPGYEYTPILLKPKQIENALGNIGDRGEPGGIKSLQKALQELQVKAKEVPELPL</sequence>
<dbReference type="HOGENOM" id="CLU_2218811_0_0_7"/>
<gene>
    <name evidence="1" type="ordered locus">HRM2_20850</name>
</gene>
<dbReference type="STRING" id="177437.HRM2_20850"/>
<proteinExistence type="predicted"/>
<dbReference type="KEGG" id="dat:HRM2_20850"/>
<protein>
    <submittedName>
        <fullName evidence="1">Uncharacterized protein</fullName>
    </submittedName>
</protein>
<accession>C0QDC0</accession>
<dbReference type="EMBL" id="CP001087">
    <property type="protein sequence ID" value="ACN15184.1"/>
    <property type="molecule type" value="Genomic_DNA"/>
</dbReference>
<organism evidence="1 2">
    <name type="scientific">Desulforapulum autotrophicum (strain ATCC 43914 / DSM 3382 / VKM B-1955 / HRM2)</name>
    <name type="common">Desulfobacterium autotrophicum</name>
    <dbReference type="NCBI Taxonomy" id="177437"/>
    <lineage>
        <taxon>Bacteria</taxon>
        <taxon>Pseudomonadati</taxon>
        <taxon>Thermodesulfobacteriota</taxon>
        <taxon>Desulfobacteria</taxon>
        <taxon>Desulfobacterales</taxon>
        <taxon>Desulfobacteraceae</taxon>
        <taxon>Desulforapulum</taxon>
    </lineage>
</organism>
<dbReference type="AlphaFoldDB" id="C0QDC0"/>